<evidence type="ECO:0000256" key="4">
    <source>
        <dbReference type="ARBA" id="ARBA00022527"/>
    </source>
</evidence>
<evidence type="ECO:0000256" key="5">
    <source>
        <dbReference type="ARBA" id="ARBA00022679"/>
    </source>
</evidence>
<keyword evidence="5" id="KW-0808">Transferase</keyword>
<dbReference type="Pfam" id="PF07714">
    <property type="entry name" value="PK_Tyr_Ser-Thr"/>
    <property type="match status" value="1"/>
</dbReference>
<comment type="similarity">
    <text evidence="12">Belongs to the protein kinase superfamily.</text>
</comment>
<evidence type="ECO:0000256" key="6">
    <source>
        <dbReference type="ARBA" id="ARBA00022741"/>
    </source>
</evidence>
<dbReference type="Gene3D" id="1.10.510.10">
    <property type="entry name" value="Transferase(Phosphotransferase) domain 1"/>
    <property type="match status" value="1"/>
</dbReference>
<evidence type="ECO:0000256" key="10">
    <source>
        <dbReference type="ARBA" id="ARBA00048679"/>
    </source>
</evidence>
<keyword evidence="16" id="KW-1185">Reference proteome</keyword>
<feature type="region of interest" description="Disordered" evidence="13">
    <location>
        <begin position="1"/>
        <end position="74"/>
    </location>
</feature>
<feature type="binding site" evidence="11">
    <location>
        <position position="139"/>
    </location>
    <ligand>
        <name>ATP</name>
        <dbReference type="ChEBI" id="CHEBI:30616"/>
    </ligand>
</feature>
<sequence length="357" mass="39699">MGNCLFKASSEDNPTQSIQIKPPNNPPGSSSKNGHDQNDKLNHEILVADDQNSHAPTAIGGERSGRNTSPPLINGRSTLLMEPSLKVFTLAELKAATKEFRSDTFLGEGGFGEVFKGWIDEKTYAPSTVDGIGVPVAVKRSKFPYSCQGPKEGKAEVKFLAKFSHPNLVKLLGFCWEENQFLLVYEYMPKGSLDKHLFMRASVEALSWDMRLKIATGAARGLAFLHNSESSEKSVIYRDFKTSNILLDEEYNAKLSDFGLAKFGPIDGKSHVTTRVIGTHGYAAPEYVATGSPPDENIRDTRNTHDLIQVQVGLVTRYRAITWPNSHEIPRYKCKGKTKRIRRVFQPGIKSRLRIKT</sequence>
<dbReference type="EC" id="2.7.11.1" evidence="2"/>
<evidence type="ECO:0000256" key="11">
    <source>
        <dbReference type="PROSITE-ProRule" id="PRU10141"/>
    </source>
</evidence>
<dbReference type="PROSITE" id="PS00107">
    <property type="entry name" value="PROTEIN_KINASE_ATP"/>
    <property type="match status" value="1"/>
</dbReference>
<dbReference type="InterPro" id="IPR017441">
    <property type="entry name" value="Protein_kinase_ATP_BS"/>
</dbReference>
<evidence type="ECO:0000256" key="7">
    <source>
        <dbReference type="ARBA" id="ARBA00022777"/>
    </source>
</evidence>
<dbReference type="Gene3D" id="3.30.200.20">
    <property type="entry name" value="Phosphorylase Kinase, domain 1"/>
    <property type="match status" value="1"/>
</dbReference>
<reference evidence="16" key="1">
    <citation type="submission" date="2013-01" db="EMBL/GenBank/DDBJ databases">
        <title>Draft Genome Sequence of a Mulberry Tree, Morus notabilis C.K. Schneid.</title>
        <authorList>
            <person name="He N."/>
            <person name="Zhao S."/>
        </authorList>
    </citation>
    <scope>NUCLEOTIDE SEQUENCE</scope>
</reference>
<keyword evidence="3" id="KW-1003">Cell membrane</keyword>
<dbReference type="PROSITE" id="PS50011">
    <property type="entry name" value="PROTEIN_KINASE_DOM"/>
    <property type="match status" value="1"/>
</dbReference>
<keyword evidence="4 12" id="KW-0723">Serine/threonine-protein kinase</keyword>
<gene>
    <name evidence="15" type="ORF">L484_024855</name>
</gene>
<keyword evidence="7 15" id="KW-0418">Kinase</keyword>
<dbReference type="InterPro" id="IPR050823">
    <property type="entry name" value="Plant_Ser_Thr_Prot_Kinase"/>
</dbReference>
<organism evidence="15 16">
    <name type="scientific">Morus notabilis</name>
    <dbReference type="NCBI Taxonomy" id="981085"/>
    <lineage>
        <taxon>Eukaryota</taxon>
        <taxon>Viridiplantae</taxon>
        <taxon>Streptophyta</taxon>
        <taxon>Embryophyta</taxon>
        <taxon>Tracheophyta</taxon>
        <taxon>Spermatophyta</taxon>
        <taxon>Magnoliopsida</taxon>
        <taxon>eudicotyledons</taxon>
        <taxon>Gunneridae</taxon>
        <taxon>Pentapetalae</taxon>
        <taxon>rosids</taxon>
        <taxon>fabids</taxon>
        <taxon>Rosales</taxon>
        <taxon>Moraceae</taxon>
        <taxon>Moreae</taxon>
        <taxon>Morus</taxon>
    </lineage>
</organism>
<name>W9QWI8_9ROSA</name>
<comment type="catalytic activity">
    <reaction evidence="9">
        <text>L-threonyl-[protein] + ATP = O-phospho-L-threonyl-[protein] + ADP + H(+)</text>
        <dbReference type="Rhea" id="RHEA:46608"/>
        <dbReference type="Rhea" id="RHEA-COMP:11060"/>
        <dbReference type="Rhea" id="RHEA-COMP:11605"/>
        <dbReference type="ChEBI" id="CHEBI:15378"/>
        <dbReference type="ChEBI" id="CHEBI:30013"/>
        <dbReference type="ChEBI" id="CHEBI:30616"/>
        <dbReference type="ChEBI" id="CHEBI:61977"/>
        <dbReference type="ChEBI" id="CHEBI:456216"/>
        <dbReference type="EC" id="2.7.11.1"/>
    </reaction>
</comment>
<dbReference type="InterPro" id="IPR000719">
    <property type="entry name" value="Prot_kinase_dom"/>
</dbReference>
<evidence type="ECO:0000256" key="2">
    <source>
        <dbReference type="ARBA" id="ARBA00012513"/>
    </source>
</evidence>
<comment type="subcellular location">
    <subcellularLocation>
        <location evidence="1">Cell membrane</location>
    </subcellularLocation>
</comment>
<dbReference type="InterPro" id="IPR011009">
    <property type="entry name" value="Kinase-like_dom_sf"/>
</dbReference>
<dbReference type="InterPro" id="IPR008271">
    <property type="entry name" value="Ser/Thr_kinase_AS"/>
</dbReference>
<evidence type="ECO:0000256" key="3">
    <source>
        <dbReference type="ARBA" id="ARBA00022475"/>
    </source>
</evidence>
<keyword evidence="6 11" id="KW-0547">Nucleotide-binding</keyword>
<dbReference type="PROSITE" id="PS00108">
    <property type="entry name" value="PROTEIN_KINASE_ST"/>
    <property type="match status" value="1"/>
</dbReference>
<dbReference type="SUPFAM" id="SSF56112">
    <property type="entry name" value="Protein kinase-like (PK-like)"/>
    <property type="match status" value="1"/>
</dbReference>
<feature type="domain" description="Protein kinase" evidence="14">
    <location>
        <begin position="100"/>
        <end position="357"/>
    </location>
</feature>
<keyword evidence="8 11" id="KW-0067">ATP-binding</keyword>
<dbReference type="GO" id="GO:0005524">
    <property type="term" value="F:ATP binding"/>
    <property type="evidence" value="ECO:0007669"/>
    <property type="project" value="UniProtKB-UniRule"/>
</dbReference>
<proteinExistence type="inferred from homology"/>
<dbReference type="GO" id="GO:0004674">
    <property type="term" value="F:protein serine/threonine kinase activity"/>
    <property type="evidence" value="ECO:0007669"/>
    <property type="project" value="UniProtKB-KW"/>
</dbReference>
<protein>
    <recommendedName>
        <fullName evidence="2">non-specific serine/threonine protein kinase</fullName>
        <ecNumber evidence="2">2.7.11.1</ecNumber>
    </recommendedName>
</protein>
<dbReference type="EMBL" id="KE344284">
    <property type="protein sequence ID" value="EXB56313.1"/>
    <property type="molecule type" value="Genomic_DNA"/>
</dbReference>
<evidence type="ECO:0000256" key="1">
    <source>
        <dbReference type="ARBA" id="ARBA00004236"/>
    </source>
</evidence>
<dbReference type="Proteomes" id="UP000030645">
    <property type="component" value="Unassembled WGS sequence"/>
</dbReference>
<evidence type="ECO:0000256" key="9">
    <source>
        <dbReference type="ARBA" id="ARBA00047899"/>
    </source>
</evidence>
<evidence type="ECO:0000313" key="16">
    <source>
        <dbReference type="Proteomes" id="UP000030645"/>
    </source>
</evidence>
<dbReference type="InterPro" id="IPR001245">
    <property type="entry name" value="Ser-Thr/Tyr_kinase_cat_dom"/>
</dbReference>
<dbReference type="AlphaFoldDB" id="W9QWI8"/>
<accession>W9QWI8</accession>
<feature type="compositionally biased region" description="Basic and acidic residues" evidence="13">
    <location>
        <begin position="33"/>
        <end position="43"/>
    </location>
</feature>
<evidence type="ECO:0000256" key="13">
    <source>
        <dbReference type="SAM" id="MobiDB-lite"/>
    </source>
</evidence>
<evidence type="ECO:0000259" key="14">
    <source>
        <dbReference type="PROSITE" id="PS50011"/>
    </source>
</evidence>
<evidence type="ECO:0000256" key="8">
    <source>
        <dbReference type="ARBA" id="ARBA00022840"/>
    </source>
</evidence>
<dbReference type="FunFam" id="1.10.510.10:FF:001023">
    <property type="entry name" value="Os07g0541700 protein"/>
    <property type="match status" value="1"/>
</dbReference>
<evidence type="ECO:0000313" key="15">
    <source>
        <dbReference type="EMBL" id="EXB56313.1"/>
    </source>
</evidence>
<dbReference type="GO" id="GO:0005886">
    <property type="term" value="C:plasma membrane"/>
    <property type="evidence" value="ECO:0007669"/>
    <property type="project" value="UniProtKB-SubCell"/>
</dbReference>
<keyword evidence="3" id="KW-0472">Membrane</keyword>
<comment type="catalytic activity">
    <reaction evidence="10">
        <text>L-seryl-[protein] + ATP = O-phospho-L-seryl-[protein] + ADP + H(+)</text>
        <dbReference type="Rhea" id="RHEA:17989"/>
        <dbReference type="Rhea" id="RHEA-COMP:9863"/>
        <dbReference type="Rhea" id="RHEA-COMP:11604"/>
        <dbReference type="ChEBI" id="CHEBI:15378"/>
        <dbReference type="ChEBI" id="CHEBI:29999"/>
        <dbReference type="ChEBI" id="CHEBI:30616"/>
        <dbReference type="ChEBI" id="CHEBI:83421"/>
        <dbReference type="ChEBI" id="CHEBI:456216"/>
        <dbReference type="EC" id="2.7.11.1"/>
    </reaction>
</comment>
<evidence type="ECO:0000256" key="12">
    <source>
        <dbReference type="RuleBase" id="RU000304"/>
    </source>
</evidence>
<dbReference type="eggNOG" id="KOG1187">
    <property type="taxonomic scope" value="Eukaryota"/>
</dbReference>
<dbReference type="PANTHER" id="PTHR45621">
    <property type="entry name" value="OS01G0588500 PROTEIN-RELATED"/>
    <property type="match status" value="1"/>
</dbReference>